<evidence type="ECO:0000256" key="1">
    <source>
        <dbReference type="ARBA" id="ARBA00011073"/>
    </source>
</evidence>
<feature type="compositionally biased region" description="Low complexity" evidence="7">
    <location>
        <begin position="590"/>
        <end position="616"/>
    </location>
</feature>
<keyword evidence="10" id="KW-1185">Reference proteome</keyword>
<accession>A0AAN8RXG8</accession>
<dbReference type="PROSITE" id="PS00138">
    <property type="entry name" value="SUBTILASE_SER"/>
    <property type="match status" value="1"/>
</dbReference>
<evidence type="ECO:0000256" key="2">
    <source>
        <dbReference type="ARBA" id="ARBA00022670"/>
    </source>
</evidence>
<dbReference type="PROSITE" id="PS51892">
    <property type="entry name" value="SUBTILASE"/>
    <property type="match status" value="1"/>
</dbReference>
<dbReference type="GO" id="GO:0004252">
    <property type="term" value="F:serine-type endopeptidase activity"/>
    <property type="evidence" value="ECO:0007669"/>
    <property type="project" value="UniProtKB-UniRule"/>
</dbReference>
<feature type="compositionally biased region" description="Polar residues" evidence="7">
    <location>
        <begin position="617"/>
        <end position="629"/>
    </location>
</feature>
<feature type="active site" description="Charge relay system" evidence="5">
    <location>
        <position position="223"/>
    </location>
</feature>
<name>A0AAN8RXG8_9PEZI</name>
<reference evidence="9 10" key="1">
    <citation type="submission" date="2019-10" db="EMBL/GenBank/DDBJ databases">
        <authorList>
            <person name="Palmer J.M."/>
        </authorList>
    </citation>
    <scope>NUCLEOTIDE SEQUENCE [LARGE SCALE GENOMIC DNA]</scope>
    <source>
        <strain evidence="9 10">TWF506</strain>
    </source>
</reference>
<feature type="compositionally biased region" description="Basic residues" evidence="7">
    <location>
        <begin position="517"/>
        <end position="534"/>
    </location>
</feature>
<evidence type="ECO:0000256" key="7">
    <source>
        <dbReference type="SAM" id="MobiDB-lite"/>
    </source>
</evidence>
<proteinExistence type="inferred from homology"/>
<keyword evidence="4 5" id="KW-0720">Serine protease</keyword>
<dbReference type="InterPro" id="IPR036852">
    <property type="entry name" value="Peptidase_S8/S53_dom_sf"/>
</dbReference>
<protein>
    <recommendedName>
        <fullName evidence="8">Peptidase S8/S53 domain-containing protein</fullName>
    </recommendedName>
</protein>
<evidence type="ECO:0000256" key="5">
    <source>
        <dbReference type="PROSITE-ProRule" id="PRU01240"/>
    </source>
</evidence>
<dbReference type="Pfam" id="PF00082">
    <property type="entry name" value="Peptidase_S8"/>
    <property type="match status" value="1"/>
</dbReference>
<keyword evidence="3 5" id="KW-0378">Hydrolase</keyword>
<dbReference type="InterPro" id="IPR050131">
    <property type="entry name" value="Peptidase_S8_subtilisin-like"/>
</dbReference>
<dbReference type="PANTHER" id="PTHR43806">
    <property type="entry name" value="PEPTIDASE S8"/>
    <property type="match status" value="1"/>
</dbReference>
<gene>
    <name evidence="9" type="ORF">TWF506_009085</name>
</gene>
<evidence type="ECO:0000256" key="6">
    <source>
        <dbReference type="RuleBase" id="RU003355"/>
    </source>
</evidence>
<comment type="caution">
    <text evidence="9">The sequence shown here is derived from an EMBL/GenBank/DDBJ whole genome shotgun (WGS) entry which is preliminary data.</text>
</comment>
<organism evidence="9 10">
    <name type="scientific">Arthrobotrys conoides</name>
    <dbReference type="NCBI Taxonomy" id="74498"/>
    <lineage>
        <taxon>Eukaryota</taxon>
        <taxon>Fungi</taxon>
        <taxon>Dikarya</taxon>
        <taxon>Ascomycota</taxon>
        <taxon>Pezizomycotina</taxon>
        <taxon>Orbiliomycetes</taxon>
        <taxon>Orbiliales</taxon>
        <taxon>Orbiliaceae</taxon>
        <taxon>Arthrobotrys</taxon>
    </lineage>
</organism>
<dbReference type="AlphaFoldDB" id="A0AAN8RXG8"/>
<feature type="active site" description="Charge relay system" evidence="5">
    <location>
        <position position="405"/>
    </location>
</feature>
<sequence>MYINIITNRVFIHKIALFQETVLLREPVYIPGASIDENFIDGPDLSAAGLASPPKPWPTASGPNKRSTLEFTEDSLGERAEIEFSSTIDGNSHMLYPGGSLEVHTQGVNSLERRDAGDGIVTMGIEGDYMWRTHCTLEMAAAAKEPEGWDPEMPSEDMEERDDWTTWWHKSEGTGAVVYVIDTGLDMNHEAFDGIPNKEFDGGPYMWSGPYPEPWIKQDRDNHGTQVMAKIAGYAGNFANNATLKSIKIRQEYNWGSSFIATVSVLDAFVKIYEDIISNHGQAPIIINLSLGLTFSKMKKKRIQTTWYELAFREILRMIKNLGNVVITISAGNKSPNVPIAKFPTILAEEDEFKDFVIVVGGVNKHDRQNQFQTADYMKIWSFATGIGVPVFGDKKKWNRVHGTSFAAPAVAGMLAYFTGLGMTIKQAVHALYEYAYDRRDPKKFNETPAPVVIYNGFHGVDGGGWSLDQPRTHKGWDKFFRDKKAADAKMNDAKEGDAKKDDAKVDAAKVDESKKINKKKNNTKKNKGKKNIKKKIFLKRNNAKKDDAKMDDVEIDAKPLPVDVSNHVHNAGDKVVLEQKLSHYPNLASSTSSSSRPSPVDSSINPSITSSASPNLSSKTPINLTGPKSGQGVALSNLVPSSLDLKTHSAKIVLTNSTMATDESFLIPSSTSAFNISQPTSAMTILTGSWWKPTVTQSRVEPPLSWSTNLTTPLIKYPSTLHRSTITLTAEAPEDSTVN</sequence>
<dbReference type="SUPFAM" id="SSF52743">
    <property type="entry name" value="Subtilisin-like"/>
    <property type="match status" value="1"/>
</dbReference>
<dbReference type="InterPro" id="IPR015500">
    <property type="entry name" value="Peptidase_S8_subtilisin-rel"/>
</dbReference>
<feature type="active site" description="Charge relay system" evidence="5">
    <location>
        <position position="182"/>
    </location>
</feature>
<dbReference type="Proteomes" id="UP001307849">
    <property type="component" value="Unassembled WGS sequence"/>
</dbReference>
<feature type="domain" description="Peptidase S8/S53" evidence="8">
    <location>
        <begin position="173"/>
        <end position="418"/>
    </location>
</feature>
<evidence type="ECO:0000259" key="8">
    <source>
        <dbReference type="Pfam" id="PF00082"/>
    </source>
</evidence>
<dbReference type="Gene3D" id="3.40.50.200">
    <property type="entry name" value="Peptidase S8/S53 domain"/>
    <property type="match status" value="1"/>
</dbReference>
<evidence type="ECO:0000256" key="3">
    <source>
        <dbReference type="ARBA" id="ARBA00022801"/>
    </source>
</evidence>
<dbReference type="InterPro" id="IPR000209">
    <property type="entry name" value="Peptidase_S8/S53_dom"/>
</dbReference>
<evidence type="ECO:0000313" key="9">
    <source>
        <dbReference type="EMBL" id="KAK6512922.1"/>
    </source>
</evidence>
<dbReference type="PRINTS" id="PR00723">
    <property type="entry name" value="SUBTILISIN"/>
</dbReference>
<dbReference type="PANTHER" id="PTHR43806:SF58">
    <property type="entry name" value="ALKALINE PROTEASE 1-RELATED"/>
    <property type="match status" value="1"/>
</dbReference>
<evidence type="ECO:0000313" key="10">
    <source>
        <dbReference type="Proteomes" id="UP001307849"/>
    </source>
</evidence>
<dbReference type="PROSITE" id="PS00136">
    <property type="entry name" value="SUBTILASE_ASP"/>
    <property type="match status" value="1"/>
</dbReference>
<dbReference type="CDD" id="cd00306">
    <property type="entry name" value="Peptidases_S8_S53"/>
    <property type="match status" value="1"/>
</dbReference>
<keyword evidence="2 5" id="KW-0645">Protease</keyword>
<feature type="region of interest" description="Disordered" evidence="7">
    <location>
        <begin position="509"/>
        <end position="534"/>
    </location>
</feature>
<dbReference type="GO" id="GO:0006508">
    <property type="term" value="P:proteolysis"/>
    <property type="evidence" value="ECO:0007669"/>
    <property type="project" value="UniProtKB-KW"/>
</dbReference>
<dbReference type="EMBL" id="JAVHJM010000006">
    <property type="protein sequence ID" value="KAK6512922.1"/>
    <property type="molecule type" value="Genomic_DNA"/>
</dbReference>
<comment type="similarity">
    <text evidence="1 5 6">Belongs to the peptidase S8 family.</text>
</comment>
<feature type="region of interest" description="Disordered" evidence="7">
    <location>
        <begin position="587"/>
        <end position="631"/>
    </location>
</feature>
<dbReference type="InterPro" id="IPR023827">
    <property type="entry name" value="Peptidase_S8_Asp-AS"/>
</dbReference>
<evidence type="ECO:0000256" key="4">
    <source>
        <dbReference type="ARBA" id="ARBA00022825"/>
    </source>
</evidence>
<dbReference type="InterPro" id="IPR023828">
    <property type="entry name" value="Peptidase_S8_Ser-AS"/>
</dbReference>